<reference evidence="2" key="1">
    <citation type="journal article" date="2005" name="Nature">
        <title>The map-based sequence of the rice genome.</title>
        <authorList>
            <consortium name="International rice genome sequencing project (IRGSP)"/>
            <person name="Matsumoto T."/>
            <person name="Wu J."/>
            <person name="Kanamori H."/>
            <person name="Katayose Y."/>
            <person name="Fujisawa M."/>
            <person name="Namiki N."/>
            <person name="Mizuno H."/>
            <person name="Yamamoto K."/>
            <person name="Antonio B.A."/>
            <person name="Baba T."/>
            <person name="Sakata K."/>
            <person name="Nagamura Y."/>
            <person name="Aoki H."/>
            <person name="Arikawa K."/>
            <person name="Arita K."/>
            <person name="Bito T."/>
            <person name="Chiden Y."/>
            <person name="Fujitsuka N."/>
            <person name="Fukunaka R."/>
            <person name="Hamada M."/>
            <person name="Harada C."/>
            <person name="Hayashi A."/>
            <person name="Hijishita S."/>
            <person name="Honda M."/>
            <person name="Hosokawa S."/>
            <person name="Ichikawa Y."/>
            <person name="Idonuma A."/>
            <person name="Iijima M."/>
            <person name="Ikeda M."/>
            <person name="Ikeno M."/>
            <person name="Ito K."/>
            <person name="Ito S."/>
            <person name="Ito T."/>
            <person name="Ito Y."/>
            <person name="Ito Y."/>
            <person name="Iwabuchi A."/>
            <person name="Kamiya K."/>
            <person name="Karasawa W."/>
            <person name="Kurita K."/>
            <person name="Katagiri S."/>
            <person name="Kikuta A."/>
            <person name="Kobayashi H."/>
            <person name="Kobayashi N."/>
            <person name="Machita K."/>
            <person name="Maehara T."/>
            <person name="Masukawa M."/>
            <person name="Mizubayashi T."/>
            <person name="Mukai Y."/>
            <person name="Nagasaki H."/>
            <person name="Nagata Y."/>
            <person name="Naito S."/>
            <person name="Nakashima M."/>
            <person name="Nakama Y."/>
            <person name="Nakamichi Y."/>
            <person name="Nakamura M."/>
            <person name="Meguro A."/>
            <person name="Negishi M."/>
            <person name="Ohta I."/>
            <person name="Ohta T."/>
            <person name="Okamoto M."/>
            <person name="Ono N."/>
            <person name="Saji S."/>
            <person name="Sakaguchi M."/>
            <person name="Sakai K."/>
            <person name="Shibata M."/>
            <person name="Shimokawa T."/>
            <person name="Song J."/>
            <person name="Takazaki Y."/>
            <person name="Terasawa K."/>
            <person name="Tsugane M."/>
            <person name="Tsuji K."/>
            <person name="Ueda S."/>
            <person name="Waki K."/>
            <person name="Yamagata H."/>
            <person name="Yamamoto M."/>
            <person name="Yamamoto S."/>
            <person name="Yamane H."/>
            <person name="Yoshiki S."/>
            <person name="Yoshihara R."/>
            <person name="Yukawa K."/>
            <person name="Zhong H."/>
            <person name="Yano M."/>
            <person name="Yuan Q."/>
            <person name="Ouyang S."/>
            <person name="Liu J."/>
            <person name="Jones K.M."/>
            <person name="Gansberger K."/>
            <person name="Moffat K."/>
            <person name="Hill J."/>
            <person name="Bera J."/>
            <person name="Fadrosh D."/>
            <person name="Jin S."/>
            <person name="Johri S."/>
            <person name="Kim M."/>
            <person name="Overton L."/>
            <person name="Reardon M."/>
            <person name="Tsitrin T."/>
            <person name="Vuong H."/>
            <person name="Weaver B."/>
            <person name="Ciecko A."/>
            <person name="Tallon L."/>
            <person name="Jackson J."/>
            <person name="Pai G."/>
            <person name="Aken S.V."/>
            <person name="Utterback T."/>
            <person name="Reidmuller S."/>
            <person name="Feldblyum T."/>
            <person name="Hsiao J."/>
            <person name="Zismann V."/>
            <person name="Iobst S."/>
            <person name="de Vazeille A.R."/>
            <person name="Buell C.R."/>
            <person name="Ying K."/>
            <person name="Li Y."/>
            <person name="Lu T."/>
            <person name="Huang Y."/>
            <person name="Zhao Q."/>
            <person name="Feng Q."/>
            <person name="Zhang L."/>
            <person name="Zhu J."/>
            <person name="Weng Q."/>
            <person name="Mu J."/>
            <person name="Lu Y."/>
            <person name="Fan D."/>
            <person name="Liu Y."/>
            <person name="Guan J."/>
            <person name="Zhang Y."/>
            <person name="Yu S."/>
            <person name="Liu X."/>
            <person name="Zhang Y."/>
            <person name="Hong G."/>
            <person name="Han B."/>
            <person name="Choisne N."/>
            <person name="Demange N."/>
            <person name="Orjeda G."/>
            <person name="Samain S."/>
            <person name="Cattolico L."/>
            <person name="Pelletier E."/>
            <person name="Couloux A."/>
            <person name="Segurens B."/>
            <person name="Wincker P."/>
            <person name="D'Hont A."/>
            <person name="Scarpelli C."/>
            <person name="Weissenbach J."/>
            <person name="Salanoubat M."/>
            <person name="Quetier F."/>
            <person name="Yu Y."/>
            <person name="Kim H.R."/>
            <person name="Rambo T."/>
            <person name="Currie J."/>
            <person name="Collura K."/>
            <person name="Luo M."/>
            <person name="Yang T."/>
            <person name="Ammiraju J.S.S."/>
            <person name="Engler F."/>
            <person name="Soderlund C."/>
            <person name="Wing R.A."/>
            <person name="Palmer L.E."/>
            <person name="de la Bastide M."/>
            <person name="Spiegel L."/>
            <person name="Nascimento L."/>
            <person name="Zutavern T."/>
            <person name="O'Shaughnessy A."/>
            <person name="Dike S."/>
            <person name="Dedhia N."/>
            <person name="Preston R."/>
            <person name="Balija V."/>
            <person name="McCombie W.R."/>
            <person name="Chow T."/>
            <person name="Chen H."/>
            <person name="Chung M."/>
            <person name="Chen C."/>
            <person name="Shaw J."/>
            <person name="Wu H."/>
            <person name="Hsiao K."/>
            <person name="Chao Y."/>
            <person name="Chu M."/>
            <person name="Cheng C."/>
            <person name="Hour A."/>
            <person name="Lee P."/>
            <person name="Lin S."/>
            <person name="Lin Y."/>
            <person name="Liou J."/>
            <person name="Liu S."/>
            <person name="Hsing Y."/>
            <person name="Raghuvanshi S."/>
            <person name="Mohanty A."/>
            <person name="Bharti A.K."/>
            <person name="Gaur A."/>
            <person name="Gupta V."/>
            <person name="Kumar D."/>
            <person name="Ravi V."/>
            <person name="Vij S."/>
            <person name="Kapur A."/>
            <person name="Khurana P."/>
            <person name="Khurana P."/>
            <person name="Khurana J.P."/>
            <person name="Tyagi A.K."/>
            <person name="Gaikwad K."/>
            <person name="Singh A."/>
            <person name="Dalal V."/>
            <person name="Srivastava S."/>
            <person name="Dixit A."/>
            <person name="Pal A.K."/>
            <person name="Ghazi I.A."/>
            <person name="Yadav M."/>
            <person name="Pandit A."/>
            <person name="Bhargava A."/>
            <person name="Sureshbabu K."/>
            <person name="Batra K."/>
            <person name="Sharma T.R."/>
            <person name="Mohapatra T."/>
            <person name="Singh N.K."/>
            <person name="Messing J."/>
            <person name="Nelson A.B."/>
            <person name="Fuks G."/>
            <person name="Kavchok S."/>
            <person name="Keizer G."/>
            <person name="Linton E."/>
            <person name="Llaca V."/>
            <person name="Song R."/>
            <person name="Tanyolac B."/>
            <person name="Young S."/>
            <person name="Ho-Il K."/>
            <person name="Hahn J.H."/>
            <person name="Sangsakoo G."/>
            <person name="Vanavichit A."/>
            <person name="de Mattos Luiz.A.T."/>
            <person name="Zimmer P.D."/>
            <person name="Malone G."/>
            <person name="Dellagostin O."/>
            <person name="de Oliveira A.C."/>
            <person name="Bevan M."/>
            <person name="Bancroft I."/>
            <person name="Minx P."/>
            <person name="Cordum H."/>
            <person name="Wilson R."/>
            <person name="Cheng Z."/>
            <person name="Jin W."/>
            <person name="Jiang J."/>
            <person name="Leong S.A."/>
            <person name="Iwama H."/>
            <person name="Gojobori T."/>
            <person name="Itoh T."/>
            <person name="Niimura Y."/>
            <person name="Fujii Y."/>
            <person name="Habara T."/>
            <person name="Sakai H."/>
            <person name="Sato Y."/>
            <person name="Wilson G."/>
            <person name="Kumar K."/>
            <person name="McCouch S."/>
            <person name="Juretic N."/>
            <person name="Hoen D."/>
            <person name="Wright S."/>
            <person name="Bruskiewich R."/>
            <person name="Bureau T."/>
            <person name="Miyao A."/>
            <person name="Hirochika H."/>
            <person name="Nishikawa T."/>
            <person name="Kadowaki K."/>
            <person name="Sugiura M."/>
            <person name="Burr B."/>
            <person name="Sasaki T."/>
        </authorList>
    </citation>
    <scope>NUCLEOTIDE SEQUENCE [LARGE SCALE GENOMIC DNA]</scope>
    <source>
        <strain evidence="2">cv. Nipponbare</strain>
    </source>
</reference>
<dbReference type="AlphaFoldDB" id="A0A0P0W2K8"/>
<dbReference type="Gramene" id="Os03t0735150-00">
    <property type="protein sequence ID" value="Os03t0735150-00"/>
    <property type="gene ID" value="Os03g0735150"/>
</dbReference>
<proteinExistence type="predicted"/>
<reference evidence="1 2" key="2">
    <citation type="journal article" date="2013" name="Plant Cell Physiol.">
        <title>Rice Annotation Project Database (RAP-DB): an integrative and interactive database for rice genomics.</title>
        <authorList>
            <person name="Sakai H."/>
            <person name="Lee S.S."/>
            <person name="Tanaka T."/>
            <person name="Numa H."/>
            <person name="Kim J."/>
            <person name="Kawahara Y."/>
            <person name="Wakimoto H."/>
            <person name="Yang C.C."/>
            <person name="Iwamoto M."/>
            <person name="Abe T."/>
            <person name="Yamada Y."/>
            <person name="Muto A."/>
            <person name="Inokuchi H."/>
            <person name="Ikemura T."/>
            <person name="Matsumoto T."/>
            <person name="Sasaki T."/>
            <person name="Itoh T."/>
        </authorList>
    </citation>
    <scope>NUCLEOTIDE SEQUENCE [LARGE SCALE GENOMIC DNA]</scope>
    <source>
        <strain evidence="2">cv. Nipponbare</strain>
    </source>
</reference>
<evidence type="ECO:0000313" key="1">
    <source>
        <dbReference type="EMBL" id="BAS86254.1"/>
    </source>
</evidence>
<reference evidence="1 2" key="3">
    <citation type="journal article" date="2013" name="Rice">
        <title>Improvement of the Oryza sativa Nipponbare reference genome using next generation sequence and optical map data.</title>
        <authorList>
            <person name="Kawahara Y."/>
            <person name="de la Bastide M."/>
            <person name="Hamilton J.P."/>
            <person name="Kanamori H."/>
            <person name="McCombie W.R."/>
            <person name="Ouyang S."/>
            <person name="Schwartz D.C."/>
            <person name="Tanaka T."/>
            <person name="Wu J."/>
            <person name="Zhou S."/>
            <person name="Childs K.L."/>
            <person name="Davidson R.M."/>
            <person name="Lin H."/>
            <person name="Quesada-Ocampo L."/>
            <person name="Vaillancourt B."/>
            <person name="Sakai H."/>
            <person name="Lee S.S."/>
            <person name="Kim J."/>
            <person name="Numa H."/>
            <person name="Itoh T."/>
            <person name="Buell C.R."/>
            <person name="Matsumoto T."/>
        </authorList>
    </citation>
    <scope>NUCLEOTIDE SEQUENCE [LARGE SCALE GENOMIC DNA]</scope>
    <source>
        <strain evidence="2">cv. Nipponbare</strain>
    </source>
</reference>
<name>A0A0P0W2K8_ORYSJ</name>
<dbReference type="EMBL" id="AP014959">
    <property type="protein sequence ID" value="BAS86254.1"/>
    <property type="molecule type" value="Genomic_DNA"/>
</dbReference>
<protein>
    <submittedName>
        <fullName evidence="1">Os03g0735150 protein</fullName>
    </submittedName>
</protein>
<dbReference type="InParanoid" id="A0A0P0W2K8"/>
<organism evidence="1 2">
    <name type="scientific">Oryza sativa subsp. japonica</name>
    <name type="common">Rice</name>
    <dbReference type="NCBI Taxonomy" id="39947"/>
    <lineage>
        <taxon>Eukaryota</taxon>
        <taxon>Viridiplantae</taxon>
        <taxon>Streptophyta</taxon>
        <taxon>Embryophyta</taxon>
        <taxon>Tracheophyta</taxon>
        <taxon>Spermatophyta</taxon>
        <taxon>Magnoliopsida</taxon>
        <taxon>Liliopsida</taxon>
        <taxon>Poales</taxon>
        <taxon>Poaceae</taxon>
        <taxon>BOP clade</taxon>
        <taxon>Oryzoideae</taxon>
        <taxon>Oryzeae</taxon>
        <taxon>Oryzinae</taxon>
        <taxon>Oryza</taxon>
        <taxon>Oryza sativa</taxon>
    </lineage>
</organism>
<accession>A0A0P0W2K8</accession>
<evidence type="ECO:0000313" key="2">
    <source>
        <dbReference type="Proteomes" id="UP000059680"/>
    </source>
</evidence>
<keyword evidence="2" id="KW-1185">Reference proteome</keyword>
<sequence length="101" mass="11754">MCVAFGPVTQLFCFYIKYIHLILGCCNDEGIVLGTKATRCNRPIIHSRYEPVIPLHLEVKYVNIPRTVNCSQPLSIRTEEHFCNRWFFGSSIHFSHRLKDI</sequence>
<dbReference type="Proteomes" id="UP000059680">
    <property type="component" value="Chromosome 3"/>
</dbReference>
<gene>
    <name evidence="1" type="ordered locus">Os03g0735150</name>
    <name evidence="1" type="ORF">OSNPB_030735150</name>
</gene>
<dbReference type="PaxDb" id="39947-A0A0P0W2K8"/>